<sequence length="101" mass="11431">MGEDITYDDLIGPFEEHVKKEIGNPLSFTKVTLEFFSEIQAFIALIAKKHSSWFRKCKDINSVIDGWTNTLSYVRIPHAEKVEPTADHFSKDLGGIEAFLG</sequence>
<feature type="non-terminal residue" evidence="1">
    <location>
        <position position="101"/>
    </location>
</feature>
<dbReference type="Proteomes" id="UP000824469">
    <property type="component" value="Unassembled WGS sequence"/>
</dbReference>
<name>A0AA38FB62_TAXCH</name>
<evidence type="ECO:0000313" key="1">
    <source>
        <dbReference type="EMBL" id="KAH9296228.1"/>
    </source>
</evidence>
<comment type="caution">
    <text evidence="1">The sequence shown here is derived from an EMBL/GenBank/DDBJ whole genome shotgun (WGS) entry which is preliminary data.</text>
</comment>
<proteinExistence type="predicted"/>
<dbReference type="AlphaFoldDB" id="A0AA38FB62"/>
<organism evidence="1 2">
    <name type="scientific">Taxus chinensis</name>
    <name type="common">Chinese yew</name>
    <name type="synonym">Taxus wallichiana var. chinensis</name>
    <dbReference type="NCBI Taxonomy" id="29808"/>
    <lineage>
        <taxon>Eukaryota</taxon>
        <taxon>Viridiplantae</taxon>
        <taxon>Streptophyta</taxon>
        <taxon>Embryophyta</taxon>
        <taxon>Tracheophyta</taxon>
        <taxon>Spermatophyta</taxon>
        <taxon>Pinopsida</taxon>
        <taxon>Pinidae</taxon>
        <taxon>Conifers II</taxon>
        <taxon>Cupressales</taxon>
        <taxon>Taxaceae</taxon>
        <taxon>Taxus</taxon>
    </lineage>
</organism>
<evidence type="ECO:0000313" key="2">
    <source>
        <dbReference type="Proteomes" id="UP000824469"/>
    </source>
</evidence>
<gene>
    <name evidence="1" type="ORF">KI387_039816</name>
</gene>
<keyword evidence="2" id="KW-1185">Reference proteome</keyword>
<reference evidence="1 2" key="1">
    <citation type="journal article" date="2021" name="Nat. Plants">
        <title>The Taxus genome provides insights into paclitaxel biosynthesis.</title>
        <authorList>
            <person name="Xiong X."/>
            <person name="Gou J."/>
            <person name="Liao Q."/>
            <person name="Li Y."/>
            <person name="Zhou Q."/>
            <person name="Bi G."/>
            <person name="Li C."/>
            <person name="Du R."/>
            <person name="Wang X."/>
            <person name="Sun T."/>
            <person name="Guo L."/>
            <person name="Liang H."/>
            <person name="Lu P."/>
            <person name="Wu Y."/>
            <person name="Zhang Z."/>
            <person name="Ro D.K."/>
            <person name="Shang Y."/>
            <person name="Huang S."/>
            <person name="Yan J."/>
        </authorList>
    </citation>
    <scope>NUCLEOTIDE SEQUENCE [LARGE SCALE GENOMIC DNA]</scope>
    <source>
        <strain evidence="1">Ta-2019</strain>
    </source>
</reference>
<protein>
    <submittedName>
        <fullName evidence="1">Uncharacterized protein</fullName>
    </submittedName>
</protein>
<dbReference type="EMBL" id="JAHRHJ020000011">
    <property type="protein sequence ID" value="KAH9296228.1"/>
    <property type="molecule type" value="Genomic_DNA"/>
</dbReference>
<accession>A0AA38FB62</accession>